<dbReference type="Pfam" id="PF04844">
    <property type="entry name" value="Ovate"/>
    <property type="match status" value="1"/>
</dbReference>
<evidence type="ECO:0000256" key="4">
    <source>
        <dbReference type="ARBA" id="ARBA00023163"/>
    </source>
</evidence>
<keyword evidence="5 6" id="KW-0539">Nucleus</keyword>
<dbReference type="PANTHER" id="PTHR33057">
    <property type="entry name" value="TRANSCRIPTION REPRESSOR OFP7-RELATED"/>
    <property type="match status" value="1"/>
</dbReference>
<evidence type="ECO:0000259" key="7">
    <source>
        <dbReference type="PROSITE" id="PS51754"/>
    </source>
</evidence>
<evidence type="ECO:0000256" key="5">
    <source>
        <dbReference type="ARBA" id="ARBA00023242"/>
    </source>
</evidence>
<proteinExistence type="predicted"/>
<dbReference type="STRING" id="4155.A0A022PZZ7"/>
<evidence type="ECO:0000256" key="2">
    <source>
        <dbReference type="ARBA" id="ARBA00022491"/>
    </source>
</evidence>
<dbReference type="GO" id="GO:0045892">
    <property type="term" value="P:negative regulation of DNA-templated transcription"/>
    <property type="evidence" value="ECO:0007669"/>
    <property type="project" value="UniProtKB-UniRule"/>
</dbReference>
<dbReference type="AlphaFoldDB" id="A0A022PZZ7"/>
<dbReference type="PROSITE" id="PS51754">
    <property type="entry name" value="OVATE"/>
    <property type="match status" value="1"/>
</dbReference>
<comment type="subcellular location">
    <subcellularLocation>
        <location evidence="1 6">Nucleus</location>
    </subcellularLocation>
</comment>
<dbReference type="EMBL" id="KI632289">
    <property type="protein sequence ID" value="EYU19830.1"/>
    <property type="molecule type" value="Genomic_DNA"/>
</dbReference>
<evidence type="ECO:0000256" key="6">
    <source>
        <dbReference type="RuleBase" id="RU367028"/>
    </source>
</evidence>
<dbReference type="eggNOG" id="ENOG502RFQ4">
    <property type="taxonomic scope" value="Eukaryota"/>
</dbReference>
<sequence length="250" mass="27125">MSKKMKMIPSIFKNRDSKLQQWQWPLCYHHPKTLSFRAIQDDDAVFKTVNSVFLDTSDGVETPESWFTNSDDCASTANLSTDGGHYSDDATTKNSSLETVIRGVQRSSERLFFEPGGDTSSILIKECSEKTTTGDNDAAVDGGGGCLLPLPYKESVAVAMESEDPYLDFKKSMAEMVESHGLEDWDCLEELLRWYLKMNGKINHGFIVGAFVDLLVGMAAADAAAAGSSSSTAAAVCCSSDETAYSSADS</sequence>
<dbReference type="InterPro" id="IPR038933">
    <property type="entry name" value="Ovate"/>
</dbReference>
<protein>
    <recommendedName>
        <fullName evidence="6">Transcription repressor</fullName>
    </recommendedName>
    <alternativeName>
        <fullName evidence="6">Ovate family protein</fullName>
    </alternativeName>
</protein>
<feature type="domain" description="OVATE" evidence="7">
    <location>
        <begin position="158"/>
        <end position="217"/>
    </location>
</feature>
<dbReference type="NCBIfam" id="TIGR01568">
    <property type="entry name" value="A_thal_3678"/>
    <property type="match status" value="1"/>
</dbReference>
<evidence type="ECO:0000256" key="3">
    <source>
        <dbReference type="ARBA" id="ARBA00023015"/>
    </source>
</evidence>
<dbReference type="GO" id="GO:0005634">
    <property type="term" value="C:nucleus"/>
    <property type="evidence" value="ECO:0007669"/>
    <property type="project" value="UniProtKB-SubCell"/>
</dbReference>
<evidence type="ECO:0000256" key="1">
    <source>
        <dbReference type="ARBA" id="ARBA00004123"/>
    </source>
</evidence>
<dbReference type="Proteomes" id="UP000030748">
    <property type="component" value="Unassembled WGS sequence"/>
</dbReference>
<keyword evidence="4 6" id="KW-0804">Transcription</keyword>
<organism evidence="8 9">
    <name type="scientific">Erythranthe guttata</name>
    <name type="common">Yellow monkey flower</name>
    <name type="synonym">Mimulus guttatus</name>
    <dbReference type="NCBI Taxonomy" id="4155"/>
    <lineage>
        <taxon>Eukaryota</taxon>
        <taxon>Viridiplantae</taxon>
        <taxon>Streptophyta</taxon>
        <taxon>Embryophyta</taxon>
        <taxon>Tracheophyta</taxon>
        <taxon>Spermatophyta</taxon>
        <taxon>Magnoliopsida</taxon>
        <taxon>eudicotyledons</taxon>
        <taxon>Gunneridae</taxon>
        <taxon>Pentapetalae</taxon>
        <taxon>asterids</taxon>
        <taxon>lamiids</taxon>
        <taxon>Lamiales</taxon>
        <taxon>Phrymaceae</taxon>
        <taxon>Erythranthe</taxon>
    </lineage>
</organism>
<keyword evidence="2 6" id="KW-0678">Repressor</keyword>
<gene>
    <name evidence="8" type="ORF">MIMGU_mgv1a022507mg</name>
</gene>
<evidence type="ECO:0000313" key="9">
    <source>
        <dbReference type="Proteomes" id="UP000030748"/>
    </source>
</evidence>
<keyword evidence="9" id="KW-1185">Reference proteome</keyword>
<name>A0A022PZZ7_ERYGU</name>
<reference evidence="8 9" key="1">
    <citation type="journal article" date="2013" name="Proc. Natl. Acad. Sci. U.S.A.">
        <title>Fine-scale variation in meiotic recombination in Mimulus inferred from population shotgun sequencing.</title>
        <authorList>
            <person name="Hellsten U."/>
            <person name="Wright K.M."/>
            <person name="Jenkins J."/>
            <person name="Shu S."/>
            <person name="Yuan Y."/>
            <person name="Wessler S.R."/>
            <person name="Schmutz J."/>
            <person name="Willis J.H."/>
            <person name="Rokhsar D.S."/>
        </authorList>
    </citation>
    <scope>NUCLEOTIDE SEQUENCE [LARGE SCALE GENOMIC DNA]</scope>
    <source>
        <strain evidence="9">cv. DUN x IM62</strain>
    </source>
</reference>
<keyword evidence="3 6" id="KW-0805">Transcription regulation</keyword>
<dbReference type="PANTHER" id="PTHR33057:SF26">
    <property type="entry name" value="TRANSCRIPTION REPRESSOR OFP13"/>
    <property type="match status" value="1"/>
</dbReference>
<comment type="function">
    <text evidence="6">Transcriptional repressor that regulates multiple aspects of plant growth and development.</text>
</comment>
<accession>A0A022PZZ7</accession>
<dbReference type="InterPro" id="IPR006458">
    <property type="entry name" value="Ovate_C"/>
</dbReference>
<evidence type="ECO:0000313" key="8">
    <source>
        <dbReference type="EMBL" id="EYU19830.1"/>
    </source>
</evidence>
<feature type="non-terminal residue" evidence="8">
    <location>
        <position position="250"/>
    </location>
</feature>